<evidence type="ECO:0000313" key="1">
    <source>
        <dbReference type="EMBL" id="EFH90102.1"/>
    </source>
</evidence>
<reference evidence="1 2" key="1">
    <citation type="journal article" date="2011" name="Stand. Genomic Sci.">
        <title>Non-contiguous finished genome sequence and contextual data of the filamentous soil bacterium Ktedonobacter racemifer type strain (SOSP1-21).</title>
        <authorList>
            <person name="Chang Y.J."/>
            <person name="Land M."/>
            <person name="Hauser L."/>
            <person name="Chertkov O."/>
            <person name="Del Rio T.G."/>
            <person name="Nolan M."/>
            <person name="Copeland A."/>
            <person name="Tice H."/>
            <person name="Cheng J.F."/>
            <person name="Lucas S."/>
            <person name="Han C."/>
            <person name="Goodwin L."/>
            <person name="Pitluck S."/>
            <person name="Ivanova N."/>
            <person name="Ovchinikova G."/>
            <person name="Pati A."/>
            <person name="Chen A."/>
            <person name="Palaniappan K."/>
            <person name="Mavromatis K."/>
            <person name="Liolios K."/>
            <person name="Brettin T."/>
            <person name="Fiebig A."/>
            <person name="Rohde M."/>
            <person name="Abt B."/>
            <person name="Goker M."/>
            <person name="Detter J.C."/>
            <person name="Woyke T."/>
            <person name="Bristow J."/>
            <person name="Eisen J.A."/>
            <person name="Markowitz V."/>
            <person name="Hugenholtz P."/>
            <person name="Kyrpides N.C."/>
            <person name="Klenk H.P."/>
            <person name="Lapidus A."/>
        </authorList>
    </citation>
    <scope>NUCLEOTIDE SEQUENCE [LARGE SCALE GENOMIC DNA]</scope>
    <source>
        <strain evidence="2">DSM 44963</strain>
    </source>
</reference>
<organism evidence="1 2">
    <name type="scientific">Ktedonobacter racemifer DSM 44963</name>
    <dbReference type="NCBI Taxonomy" id="485913"/>
    <lineage>
        <taxon>Bacteria</taxon>
        <taxon>Bacillati</taxon>
        <taxon>Chloroflexota</taxon>
        <taxon>Ktedonobacteria</taxon>
        <taxon>Ktedonobacterales</taxon>
        <taxon>Ktedonobacteraceae</taxon>
        <taxon>Ktedonobacter</taxon>
    </lineage>
</organism>
<proteinExistence type="predicted"/>
<comment type="caution">
    <text evidence="1">The sequence shown here is derived from an EMBL/GenBank/DDBJ whole genome shotgun (WGS) entry which is preliminary data.</text>
</comment>
<name>D6TD51_KTERA</name>
<dbReference type="PROSITE" id="PS51257">
    <property type="entry name" value="PROKAR_LIPOPROTEIN"/>
    <property type="match status" value="1"/>
</dbReference>
<dbReference type="RefSeq" id="WP_007907163.1">
    <property type="nucleotide sequence ID" value="NZ_ADVG01000001.1"/>
</dbReference>
<dbReference type="AlphaFoldDB" id="D6TD51"/>
<evidence type="ECO:0000313" key="2">
    <source>
        <dbReference type="Proteomes" id="UP000004508"/>
    </source>
</evidence>
<sequence>MRIQACSPAWQTSQHLRRYLLLLIGLFLFTGCAPTNDTSASANTQTPIPTWIQTGMRSPQSSSVTLHITGAKHGSYAWQSHIFTSKLRHGLKEFTIFLQDQDHSLIIAFYGYEGARTYTLEGPINGGDVRLDFGHEGGAWDLQLQAGIRCQLTIIHDEPAIQPNVNRMQGSFSCPQLSAVGTQTPEIIAIPQATFDILMIHES</sequence>
<dbReference type="InParanoid" id="D6TD51"/>
<protein>
    <submittedName>
        <fullName evidence="1">Uncharacterized protein</fullName>
    </submittedName>
</protein>
<keyword evidence="2" id="KW-1185">Reference proteome</keyword>
<dbReference type="OrthoDB" id="163843at2"/>
<accession>D6TD51</accession>
<dbReference type="EMBL" id="ADVG01000001">
    <property type="protein sequence ID" value="EFH90102.1"/>
    <property type="molecule type" value="Genomic_DNA"/>
</dbReference>
<dbReference type="Proteomes" id="UP000004508">
    <property type="component" value="Unassembled WGS sequence"/>
</dbReference>
<gene>
    <name evidence="1" type="ORF">Krac_11710</name>
</gene>